<protein>
    <submittedName>
        <fullName evidence="2">Uncharacterized protein</fullName>
    </submittedName>
</protein>
<comment type="caution">
    <text evidence="2">The sequence shown here is derived from an EMBL/GenBank/DDBJ whole genome shotgun (WGS) entry which is preliminary data.</text>
</comment>
<proteinExistence type="predicted"/>
<feature type="region of interest" description="Disordered" evidence="1">
    <location>
        <begin position="1"/>
        <end position="39"/>
    </location>
</feature>
<gene>
    <name evidence="2" type="ORF">GCM10009691_34800</name>
</gene>
<name>A0ABN2CFQ1_9MICO</name>
<accession>A0ABN2CFQ1</accession>
<evidence type="ECO:0000313" key="3">
    <source>
        <dbReference type="Proteomes" id="UP001501791"/>
    </source>
</evidence>
<dbReference type="EMBL" id="BAAALY010000016">
    <property type="protein sequence ID" value="GAA1557717.1"/>
    <property type="molecule type" value="Genomic_DNA"/>
</dbReference>
<evidence type="ECO:0000313" key="2">
    <source>
        <dbReference type="EMBL" id="GAA1557717.1"/>
    </source>
</evidence>
<dbReference type="Proteomes" id="UP001501791">
    <property type="component" value="Unassembled WGS sequence"/>
</dbReference>
<reference evidence="2 3" key="1">
    <citation type="journal article" date="2019" name="Int. J. Syst. Evol. Microbiol.">
        <title>The Global Catalogue of Microorganisms (GCM) 10K type strain sequencing project: providing services to taxonomists for standard genome sequencing and annotation.</title>
        <authorList>
            <consortium name="The Broad Institute Genomics Platform"/>
            <consortium name="The Broad Institute Genome Sequencing Center for Infectious Disease"/>
            <person name="Wu L."/>
            <person name="Ma J."/>
        </authorList>
    </citation>
    <scope>NUCLEOTIDE SEQUENCE [LARGE SCALE GENOMIC DNA]</scope>
    <source>
        <strain evidence="2 3">JCM 13319</strain>
    </source>
</reference>
<sequence>MTNRSPPARTVCPSGSVSVHPAPEKDTETETPTPNPNAVKLSTHVSGHFGAEVCSDSRQSSSLGRRAEYSMSLSRALMSWEMSGESRKWAAVKTRNVNVDTFRAFPIVSARCLTEE</sequence>
<keyword evidence="3" id="KW-1185">Reference proteome</keyword>
<organism evidence="2 3">
    <name type="scientific">Brevibacterium picturae</name>
    <dbReference type="NCBI Taxonomy" id="260553"/>
    <lineage>
        <taxon>Bacteria</taxon>
        <taxon>Bacillati</taxon>
        <taxon>Actinomycetota</taxon>
        <taxon>Actinomycetes</taxon>
        <taxon>Micrococcales</taxon>
        <taxon>Brevibacteriaceae</taxon>
        <taxon>Brevibacterium</taxon>
    </lineage>
</organism>
<evidence type="ECO:0000256" key="1">
    <source>
        <dbReference type="SAM" id="MobiDB-lite"/>
    </source>
</evidence>